<accession>A0A6C0Y416</accession>
<dbReference type="InterPro" id="IPR016032">
    <property type="entry name" value="Sig_transdc_resp-reg_C-effctor"/>
</dbReference>
<dbReference type="GO" id="GO:0003677">
    <property type="term" value="F:DNA binding"/>
    <property type="evidence" value="ECO:0007669"/>
    <property type="project" value="InterPro"/>
</dbReference>
<dbReference type="SUPFAM" id="SSF55781">
    <property type="entry name" value="GAF domain-like"/>
    <property type="match status" value="1"/>
</dbReference>
<name>A0A6C0Y416_9GAMM</name>
<dbReference type="EMBL" id="CP048654">
    <property type="protein sequence ID" value="QOW42020.1"/>
    <property type="molecule type" value="Genomic_DNA"/>
</dbReference>
<dbReference type="Proteomes" id="UP000593812">
    <property type="component" value="Chromosome"/>
</dbReference>
<dbReference type="Gene3D" id="1.10.10.10">
    <property type="entry name" value="Winged helix-like DNA-binding domain superfamily/Winged helix DNA-binding domain"/>
    <property type="match status" value="1"/>
</dbReference>
<dbReference type="InterPro" id="IPR036388">
    <property type="entry name" value="WH-like_DNA-bd_sf"/>
</dbReference>
<dbReference type="SUPFAM" id="SSF46894">
    <property type="entry name" value="C-terminal effector domain of the bipartite response regulators"/>
    <property type="match status" value="1"/>
</dbReference>
<feature type="domain" description="HTH luxR-type" evidence="1">
    <location>
        <begin position="316"/>
        <end position="373"/>
    </location>
</feature>
<protein>
    <submittedName>
        <fullName evidence="2">Helix-turn-helix transcriptional regulator</fullName>
    </submittedName>
</protein>
<evidence type="ECO:0000313" key="4">
    <source>
        <dbReference type="Proteomes" id="UP000503440"/>
    </source>
</evidence>
<dbReference type="GO" id="GO:0006355">
    <property type="term" value="P:regulation of DNA-templated transcription"/>
    <property type="evidence" value="ECO:0007669"/>
    <property type="project" value="InterPro"/>
</dbReference>
<dbReference type="InterPro" id="IPR000792">
    <property type="entry name" value="Tscrpt_reg_LuxR_C"/>
</dbReference>
<dbReference type="RefSeq" id="WP_163146040.1">
    <property type="nucleotide sequence ID" value="NZ_CP044455.1"/>
</dbReference>
<evidence type="ECO:0000313" key="5">
    <source>
        <dbReference type="Proteomes" id="UP000593812"/>
    </source>
</evidence>
<evidence type="ECO:0000259" key="1">
    <source>
        <dbReference type="SMART" id="SM00421"/>
    </source>
</evidence>
<gene>
    <name evidence="2" type="ORF">FSC09_10545</name>
    <name evidence="3" type="ORF">G0027_03620</name>
</gene>
<sequence length="384" mass="43991">MKEQEHQIIGLIYDAAMDTRLWPQVIEAIVHYTNSKTAIFTALDQLSPSYDFVHTYNIPQACIDAYQDERIKVIDMKLHAPLWQQTGVGDTIEQNLQSYGQMPGTDEYIFYERCLEPTGICHIAAVLLDQGQHRWAVLGIHRVPDAQPYSPEEHEFLKRIGKHLRRALQIHRQLCQAKQQKLALGHILDHLKTGVLLLDQQSCLIYSNKKAQAILNRSSLIELDRYNHLKVGRGFQAKLDQLIEGAGSNLSQWNKEPGGVMALSAPDQTTLMLTIIPFNLSQLKNTEGLPEQAYVAVFVTETEQKYYLAADFLKQQYHLSNREIELCELFINEHDLEKIAEYCQLSLSTVRTYFKNIYAKTQCNSQAELIHLLMGITVNFEHIV</sequence>
<dbReference type="AlphaFoldDB" id="A0A6C0Y416"/>
<evidence type="ECO:0000313" key="2">
    <source>
        <dbReference type="EMBL" id="QIC70820.1"/>
    </source>
</evidence>
<dbReference type="SMART" id="SM00421">
    <property type="entry name" value="HTH_LUXR"/>
    <property type="match status" value="1"/>
</dbReference>
<dbReference type="EMBL" id="CP044455">
    <property type="protein sequence ID" value="QIC70820.1"/>
    <property type="molecule type" value="Genomic_DNA"/>
</dbReference>
<dbReference type="Proteomes" id="UP000503440">
    <property type="component" value="Chromosome"/>
</dbReference>
<dbReference type="Pfam" id="PF00196">
    <property type="entry name" value="GerE"/>
    <property type="match status" value="1"/>
</dbReference>
<proteinExistence type="predicted"/>
<reference evidence="2 4" key="1">
    <citation type="submission" date="2019-09" db="EMBL/GenBank/DDBJ databases">
        <title>Non-baumannii Acinetobacter spp. carrying blaNDM-1 isolated in China.</title>
        <authorList>
            <person name="Cui C."/>
            <person name="Chen C."/>
            <person name="Sun J."/>
            <person name="Liu Y."/>
        </authorList>
    </citation>
    <scope>NUCLEOTIDE SEQUENCE [LARGE SCALE GENOMIC DNA]</scope>
    <source>
        <strain evidence="2 4">B18</strain>
    </source>
</reference>
<organism evidence="2 4">
    <name type="scientific">Acinetobacter indicus</name>
    <dbReference type="NCBI Taxonomy" id="756892"/>
    <lineage>
        <taxon>Bacteria</taxon>
        <taxon>Pseudomonadati</taxon>
        <taxon>Pseudomonadota</taxon>
        <taxon>Gammaproteobacteria</taxon>
        <taxon>Moraxellales</taxon>
        <taxon>Moraxellaceae</taxon>
        <taxon>Acinetobacter</taxon>
    </lineage>
</organism>
<evidence type="ECO:0000313" key="3">
    <source>
        <dbReference type="EMBL" id="QOW42020.1"/>
    </source>
</evidence>
<reference evidence="3 5" key="2">
    <citation type="submission" date="2020-02" db="EMBL/GenBank/DDBJ databases">
        <title>Tigecycline-resistant Acinetobacter species from pigs and migratory birds.</title>
        <authorList>
            <person name="Chen C."/>
            <person name="Sun J."/>
            <person name="Liao X.-P."/>
            <person name="Liu Y.-H."/>
        </authorList>
    </citation>
    <scope>NUCLEOTIDE SEQUENCE [LARGE SCALE GENOMIC DNA]</scope>
    <source>
        <strain evidence="3 5">C15_T</strain>
    </source>
</reference>